<organism evidence="1 2">
    <name type="scientific">Araneus ventricosus</name>
    <name type="common">Orbweaver spider</name>
    <name type="synonym">Epeira ventricosa</name>
    <dbReference type="NCBI Taxonomy" id="182803"/>
    <lineage>
        <taxon>Eukaryota</taxon>
        <taxon>Metazoa</taxon>
        <taxon>Ecdysozoa</taxon>
        <taxon>Arthropoda</taxon>
        <taxon>Chelicerata</taxon>
        <taxon>Arachnida</taxon>
        <taxon>Araneae</taxon>
        <taxon>Araneomorphae</taxon>
        <taxon>Entelegynae</taxon>
        <taxon>Araneoidea</taxon>
        <taxon>Araneidae</taxon>
        <taxon>Araneus</taxon>
    </lineage>
</organism>
<reference evidence="1 2" key="1">
    <citation type="journal article" date="2019" name="Sci. Rep.">
        <title>Orb-weaving spider Araneus ventricosus genome elucidates the spidroin gene catalogue.</title>
        <authorList>
            <person name="Kono N."/>
            <person name="Nakamura H."/>
            <person name="Ohtoshi R."/>
            <person name="Moran D.A.P."/>
            <person name="Shinohara A."/>
            <person name="Yoshida Y."/>
            <person name="Fujiwara M."/>
            <person name="Mori M."/>
            <person name="Tomita M."/>
            <person name="Arakawa K."/>
        </authorList>
    </citation>
    <scope>NUCLEOTIDE SEQUENCE [LARGE SCALE GENOMIC DNA]</scope>
</reference>
<dbReference type="AlphaFoldDB" id="A0A4Y2L9M9"/>
<dbReference type="OrthoDB" id="6465683at2759"/>
<protein>
    <submittedName>
        <fullName evidence="1">Uncharacterized protein</fullName>
    </submittedName>
</protein>
<proteinExistence type="predicted"/>
<sequence length="122" mass="13825">MKLDRLTKLRPVQTADLLWNPLFSFPESENLPRGLAVVARWLYDKFKRTGSVQDDKKAMVTTTASVATDEAKERIDDLFAANHLHMHLNSPLANETHISTIARSNDNAHQVWSHLLEASAIY</sequence>
<evidence type="ECO:0000313" key="2">
    <source>
        <dbReference type="Proteomes" id="UP000499080"/>
    </source>
</evidence>
<dbReference type="EMBL" id="BGPR01005549">
    <property type="protein sequence ID" value="GBN11194.1"/>
    <property type="molecule type" value="Genomic_DNA"/>
</dbReference>
<comment type="caution">
    <text evidence="1">The sequence shown here is derived from an EMBL/GenBank/DDBJ whole genome shotgun (WGS) entry which is preliminary data.</text>
</comment>
<name>A0A4Y2L9M9_ARAVE</name>
<keyword evidence="2" id="KW-1185">Reference proteome</keyword>
<gene>
    <name evidence="1" type="ORF">AVEN_272584_1</name>
</gene>
<dbReference type="Proteomes" id="UP000499080">
    <property type="component" value="Unassembled WGS sequence"/>
</dbReference>
<evidence type="ECO:0000313" key="1">
    <source>
        <dbReference type="EMBL" id="GBN11194.1"/>
    </source>
</evidence>
<accession>A0A4Y2L9M9</accession>